<dbReference type="Gene3D" id="3.40.50.2300">
    <property type="match status" value="1"/>
</dbReference>
<dbReference type="EMBL" id="KZ989295">
    <property type="protein sequence ID" value="RKP26976.1"/>
    <property type="molecule type" value="Genomic_DNA"/>
</dbReference>
<evidence type="ECO:0000259" key="8">
    <source>
        <dbReference type="SMART" id="SM00226"/>
    </source>
</evidence>
<reference evidence="10" key="1">
    <citation type="journal article" date="2018" name="Nat. Microbiol.">
        <title>Leveraging single-cell genomics to expand the fungal tree of life.</title>
        <authorList>
            <person name="Ahrendt S.R."/>
            <person name="Quandt C.A."/>
            <person name="Ciobanu D."/>
            <person name="Clum A."/>
            <person name="Salamov A."/>
            <person name="Andreopoulos B."/>
            <person name="Cheng J.F."/>
            <person name="Woyke T."/>
            <person name="Pelin A."/>
            <person name="Henrissat B."/>
            <person name="Reynolds N.K."/>
            <person name="Benny G.L."/>
            <person name="Smith M.E."/>
            <person name="James T.Y."/>
            <person name="Grigoriev I.V."/>
        </authorList>
    </citation>
    <scope>NUCLEOTIDE SEQUENCE [LARGE SCALE GENOMIC DNA]</scope>
    <source>
        <strain evidence="10">Benny S71-1</strain>
    </source>
</reference>
<feature type="active site" evidence="7">
    <location>
        <position position="8"/>
    </location>
</feature>
<keyword evidence="3" id="KW-0963">Cytoplasm</keyword>
<dbReference type="CDD" id="cd16343">
    <property type="entry name" value="LMWPTP"/>
    <property type="match status" value="1"/>
</dbReference>
<dbReference type="PRINTS" id="PR00720">
    <property type="entry name" value="MAMMALPTPASE"/>
</dbReference>
<evidence type="ECO:0000313" key="9">
    <source>
        <dbReference type="EMBL" id="RKP26976.1"/>
    </source>
</evidence>
<sequence length="146" mass="16507">MHVGNICRSPMAEAVLAHTIKERGLADRFTVDSAGTSGWHIGELPDARSVACCRRHNVPVDHKARQVTVDDFHRFDYIFCMDESNLHNLMRMKPANAHAVVKLFGDYDPKGERIIEDPYYGGDDSFEHNFQQVTRCSIAFLESLGL</sequence>
<dbReference type="InterPro" id="IPR002115">
    <property type="entry name" value="Tyr_Pase_low_mol_wt_mml"/>
</dbReference>
<dbReference type="AlphaFoldDB" id="A0A4P9Z3E4"/>
<dbReference type="GO" id="GO:0003993">
    <property type="term" value="F:acid phosphatase activity"/>
    <property type="evidence" value="ECO:0007669"/>
    <property type="project" value="InterPro"/>
</dbReference>
<name>A0A4P9Z3E4_9FUNG</name>
<accession>A0A4P9Z3E4</accession>
<dbReference type="SUPFAM" id="SSF52788">
    <property type="entry name" value="Phosphotyrosine protein phosphatases I"/>
    <property type="match status" value="1"/>
</dbReference>
<keyword evidence="10" id="KW-1185">Reference proteome</keyword>
<feature type="active site" description="Proton donor" evidence="7">
    <location>
        <position position="117"/>
    </location>
</feature>
<organism evidence="9 10">
    <name type="scientific">Syncephalis pseudoplumigaleata</name>
    <dbReference type="NCBI Taxonomy" id="1712513"/>
    <lineage>
        <taxon>Eukaryota</taxon>
        <taxon>Fungi</taxon>
        <taxon>Fungi incertae sedis</taxon>
        <taxon>Zoopagomycota</taxon>
        <taxon>Zoopagomycotina</taxon>
        <taxon>Zoopagomycetes</taxon>
        <taxon>Zoopagales</taxon>
        <taxon>Piptocephalidaceae</taxon>
        <taxon>Syncephalis</taxon>
    </lineage>
</organism>
<comment type="subcellular location">
    <subcellularLocation>
        <location evidence="1">Cytoplasm</location>
    </subcellularLocation>
</comment>
<evidence type="ECO:0000256" key="6">
    <source>
        <dbReference type="ARBA" id="ARBA00051722"/>
    </source>
</evidence>
<dbReference type="InterPro" id="IPR050438">
    <property type="entry name" value="LMW_PTPase"/>
</dbReference>
<dbReference type="InterPro" id="IPR017867">
    <property type="entry name" value="Tyr_phospatase_low_mol_wt"/>
</dbReference>
<dbReference type="GO" id="GO:0005737">
    <property type="term" value="C:cytoplasm"/>
    <property type="evidence" value="ECO:0007669"/>
    <property type="project" value="UniProtKB-SubCell"/>
</dbReference>
<dbReference type="OrthoDB" id="3388at2759"/>
<comment type="similarity">
    <text evidence="2">Belongs to the low molecular weight phosphotyrosine protein phosphatase family.</text>
</comment>
<protein>
    <submittedName>
        <fullName evidence="9">Phosphotyrosine protein phosphatase I superfamily</fullName>
    </submittedName>
</protein>
<keyword evidence="5" id="KW-0904">Protein phosphatase</keyword>
<evidence type="ECO:0000256" key="5">
    <source>
        <dbReference type="ARBA" id="ARBA00022912"/>
    </source>
</evidence>
<evidence type="ECO:0000256" key="2">
    <source>
        <dbReference type="ARBA" id="ARBA00011063"/>
    </source>
</evidence>
<dbReference type="FunFam" id="3.40.50.2300:FF:000105">
    <property type="entry name" value="Low molecular weight phosphotyrosine protein"/>
    <property type="match status" value="1"/>
</dbReference>
<dbReference type="Pfam" id="PF01451">
    <property type="entry name" value="LMWPc"/>
    <property type="match status" value="1"/>
</dbReference>
<dbReference type="GO" id="GO:0004726">
    <property type="term" value="F:non-membrane spanning protein tyrosine phosphatase activity"/>
    <property type="evidence" value="ECO:0007669"/>
    <property type="project" value="InterPro"/>
</dbReference>
<proteinExistence type="inferred from homology"/>
<evidence type="ECO:0000256" key="4">
    <source>
        <dbReference type="ARBA" id="ARBA00022801"/>
    </source>
</evidence>
<evidence type="ECO:0000256" key="3">
    <source>
        <dbReference type="ARBA" id="ARBA00022490"/>
    </source>
</evidence>
<evidence type="ECO:0000313" key="10">
    <source>
        <dbReference type="Proteomes" id="UP000278143"/>
    </source>
</evidence>
<dbReference type="InterPro" id="IPR023485">
    <property type="entry name" value="Ptyr_pPase"/>
</dbReference>
<feature type="domain" description="Phosphotyrosine protein phosphatase I" evidence="8">
    <location>
        <begin position="1"/>
        <end position="143"/>
    </location>
</feature>
<evidence type="ECO:0000256" key="7">
    <source>
        <dbReference type="PIRSR" id="PIRSR617867-1"/>
    </source>
</evidence>
<comment type="catalytic activity">
    <reaction evidence="6">
        <text>O-phospho-L-tyrosyl-[protein] + H2O = L-tyrosyl-[protein] + phosphate</text>
        <dbReference type="Rhea" id="RHEA:10684"/>
        <dbReference type="Rhea" id="RHEA-COMP:10136"/>
        <dbReference type="Rhea" id="RHEA-COMP:20101"/>
        <dbReference type="ChEBI" id="CHEBI:15377"/>
        <dbReference type="ChEBI" id="CHEBI:43474"/>
        <dbReference type="ChEBI" id="CHEBI:46858"/>
        <dbReference type="ChEBI" id="CHEBI:61978"/>
        <dbReference type="EC" id="3.1.3.48"/>
    </reaction>
</comment>
<dbReference type="Proteomes" id="UP000278143">
    <property type="component" value="Unassembled WGS sequence"/>
</dbReference>
<dbReference type="InterPro" id="IPR036196">
    <property type="entry name" value="Ptyr_pPase_sf"/>
</dbReference>
<dbReference type="PANTHER" id="PTHR11717:SF7">
    <property type="entry name" value="LOW MOLECULAR WEIGHT PHOSPHOTYROSINE PROTEIN PHOSPHATASE"/>
    <property type="match status" value="1"/>
</dbReference>
<evidence type="ECO:0000256" key="1">
    <source>
        <dbReference type="ARBA" id="ARBA00004496"/>
    </source>
</evidence>
<dbReference type="PANTHER" id="PTHR11717">
    <property type="entry name" value="LOW MOLECULAR WEIGHT PROTEIN TYROSINE PHOSPHATASE"/>
    <property type="match status" value="1"/>
</dbReference>
<dbReference type="SMART" id="SM00226">
    <property type="entry name" value="LMWPc"/>
    <property type="match status" value="1"/>
</dbReference>
<keyword evidence="4" id="KW-0378">Hydrolase</keyword>
<dbReference type="PRINTS" id="PR00719">
    <property type="entry name" value="LMWPTPASE"/>
</dbReference>
<gene>
    <name evidence="9" type="ORF">SYNPS1DRAFT_13389</name>
</gene>